<evidence type="ECO:0000313" key="3">
    <source>
        <dbReference type="Proteomes" id="UP001341281"/>
    </source>
</evidence>
<name>A0AAQ3UTF6_PASNO</name>
<evidence type="ECO:0000256" key="1">
    <source>
        <dbReference type="SAM" id="MobiDB-lite"/>
    </source>
</evidence>
<dbReference type="EMBL" id="CP144754">
    <property type="protein sequence ID" value="WVZ98309.1"/>
    <property type="molecule type" value="Genomic_DNA"/>
</dbReference>
<feature type="compositionally biased region" description="Low complexity" evidence="1">
    <location>
        <begin position="36"/>
        <end position="50"/>
    </location>
</feature>
<proteinExistence type="predicted"/>
<feature type="region of interest" description="Disordered" evidence="1">
    <location>
        <begin position="1"/>
        <end position="52"/>
    </location>
</feature>
<reference evidence="2 3" key="1">
    <citation type="submission" date="2024-02" db="EMBL/GenBank/DDBJ databases">
        <title>High-quality chromosome-scale genome assembly of Pensacola bahiagrass (Paspalum notatum Flugge var. saurae).</title>
        <authorList>
            <person name="Vega J.M."/>
            <person name="Podio M."/>
            <person name="Orjuela J."/>
            <person name="Siena L.A."/>
            <person name="Pessino S.C."/>
            <person name="Combes M.C."/>
            <person name="Mariac C."/>
            <person name="Albertini E."/>
            <person name="Pupilli F."/>
            <person name="Ortiz J.P.A."/>
            <person name="Leblanc O."/>
        </authorList>
    </citation>
    <scope>NUCLEOTIDE SEQUENCE [LARGE SCALE GENOMIC DNA]</scope>
    <source>
        <strain evidence="2">R1</strain>
        <tissue evidence="2">Leaf</tissue>
    </source>
</reference>
<organism evidence="2 3">
    <name type="scientific">Paspalum notatum var. saurae</name>
    <dbReference type="NCBI Taxonomy" id="547442"/>
    <lineage>
        <taxon>Eukaryota</taxon>
        <taxon>Viridiplantae</taxon>
        <taxon>Streptophyta</taxon>
        <taxon>Embryophyta</taxon>
        <taxon>Tracheophyta</taxon>
        <taxon>Spermatophyta</taxon>
        <taxon>Magnoliopsida</taxon>
        <taxon>Liliopsida</taxon>
        <taxon>Poales</taxon>
        <taxon>Poaceae</taxon>
        <taxon>PACMAD clade</taxon>
        <taxon>Panicoideae</taxon>
        <taxon>Andropogonodae</taxon>
        <taxon>Paspaleae</taxon>
        <taxon>Paspalinae</taxon>
        <taxon>Paspalum</taxon>
    </lineage>
</organism>
<protein>
    <submittedName>
        <fullName evidence="2">Uncharacterized protein</fullName>
    </submittedName>
</protein>
<dbReference type="AlphaFoldDB" id="A0AAQ3UTF6"/>
<feature type="compositionally biased region" description="Polar residues" evidence="1">
    <location>
        <begin position="18"/>
        <end position="35"/>
    </location>
</feature>
<dbReference type="Proteomes" id="UP001341281">
    <property type="component" value="Chromosome 10"/>
</dbReference>
<accession>A0AAQ3UTF6</accession>
<keyword evidence="3" id="KW-1185">Reference proteome</keyword>
<gene>
    <name evidence="2" type="ORF">U9M48_043770</name>
</gene>
<feature type="non-terminal residue" evidence="2">
    <location>
        <position position="1"/>
    </location>
</feature>
<sequence length="113" mass="12364">VSRESPPFTTIKREIISRESTAQDQQTHPFTATQAHSGFHPHPQSSSFPPVRSWHSINRASYLRCPLEQLLPSSSWTQPAMLRCTVVGPFASLALRATASPSFGTSPAALVHV</sequence>
<evidence type="ECO:0000313" key="2">
    <source>
        <dbReference type="EMBL" id="WVZ98309.1"/>
    </source>
</evidence>